<dbReference type="Gene3D" id="3.30.70.560">
    <property type="entry name" value="7,8-Dihydro-6-hydroxymethylpterin-pyrophosphokinase HPPK"/>
    <property type="match status" value="1"/>
</dbReference>
<dbReference type="CDD" id="cd00483">
    <property type="entry name" value="HPPK"/>
    <property type="match status" value="1"/>
</dbReference>
<dbReference type="Proteomes" id="UP000824005">
    <property type="component" value="Unassembled WGS sequence"/>
</dbReference>
<dbReference type="Pfam" id="PF01288">
    <property type="entry name" value="HPPK"/>
    <property type="match status" value="1"/>
</dbReference>
<accession>A0A9D1YUT4</accession>
<comment type="catalytic activity">
    <reaction evidence="1">
        <text>6-hydroxymethyl-7,8-dihydropterin + ATP = (7,8-dihydropterin-6-yl)methyl diphosphate + AMP + H(+)</text>
        <dbReference type="Rhea" id="RHEA:11412"/>
        <dbReference type="ChEBI" id="CHEBI:15378"/>
        <dbReference type="ChEBI" id="CHEBI:30616"/>
        <dbReference type="ChEBI" id="CHEBI:44841"/>
        <dbReference type="ChEBI" id="CHEBI:72950"/>
        <dbReference type="ChEBI" id="CHEBI:456215"/>
        <dbReference type="EC" id="2.7.6.3"/>
    </reaction>
</comment>
<dbReference type="PANTHER" id="PTHR43071">
    <property type="entry name" value="2-AMINO-4-HYDROXY-6-HYDROXYMETHYLDIHYDROPTERIDINE PYROPHOSPHOKINASE"/>
    <property type="match status" value="1"/>
</dbReference>
<evidence type="ECO:0000259" key="9">
    <source>
        <dbReference type="Pfam" id="PF01288"/>
    </source>
</evidence>
<dbReference type="GO" id="GO:0016301">
    <property type="term" value="F:kinase activity"/>
    <property type="evidence" value="ECO:0007669"/>
    <property type="project" value="UniProtKB-KW"/>
</dbReference>
<sequence>MRQEDLHIVVEREAVLSFGANLGDREQAIGRAMLLIERMDGIRVRVKSSLWESPAWKPDGGEGPPDYLNSIVIVGTTLSPDELLAAANALEDAFGRVRNERYGDRTLDVDLITYEGVVMDTPKLTLPHPLAHTRQFVLQPWLEVQPDAVLPGHGSIRELADYVDGDAWRLGE</sequence>
<protein>
    <recommendedName>
        <fullName evidence="3">2-amino-4-hydroxy-6-hydroxymethyldihydropteridine diphosphokinase</fullName>
        <ecNumber evidence="3">2.7.6.3</ecNumber>
    </recommendedName>
</protein>
<dbReference type="GO" id="GO:0003848">
    <property type="term" value="F:2-amino-4-hydroxy-6-hydroxymethyldihydropteridine diphosphokinase activity"/>
    <property type="evidence" value="ECO:0007669"/>
    <property type="project" value="UniProtKB-EC"/>
</dbReference>
<keyword evidence="4 10" id="KW-0808">Transferase</keyword>
<evidence type="ECO:0000256" key="1">
    <source>
        <dbReference type="ARBA" id="ARBA00000198"/>
    </source>
</evidence>
<dbReference type="GO" id="GO:0046656">
    <property type="term" value="P:folic acid biosynthetic process"/>
    <property type="evidence" value="ECO:0007669"/>
    <property type="project" value="UniProtKB-KW"/>
</dbReference>
<dbReference type="GO" id="GO:0005524">
    <property type="term" value="F:ATP binding"/>
    <property type="evidence" value="ECO:0007669"/>
    <property type="project" value="UniProtKB-KW"/>
</dbReference>
<dbReference type="InterPro" id="IPR000550">
    <property type="entry name" value="Hppk"/>
</dbReference>
<evidence type="ECO:0000256" key="6">
    <source>
        <dbReference type="ARBA" id="ARBA00022777"/>
    </source>
</evidence>
<comment type="caution">
    <text evidence="10">The sequence shown here is derived from an EMBL/GenBank/DDBJ whole genome shotgun (WGS) entry which is preliminary data.</text>
</comment>
<evidence type="ECO:0000256" key="5">
    <source>
        <dbReference type="ARBA" id="ARBA00022741"/>
    </source>
</evidence>
<gene>
    <name evidence="10" type="primary">folK</name>
    <name evidence="10" type="ORF">H9830_08090</name>
</gene>
<organism evidence="10 11">
    <name type="scientific">Candidatus Agrococcus pullicola</name>
    <dbReference type="NCBI Taxonomy" id="2838429"/>
    <lineage>
        <taxon>Bacteria</taxon>
        <taxon>Bacillati</taxon>
        <taxon>Actinomycetota</taxon>
        <taxon>Actinomycetes</taxon>
        <taxon>Micrococcales</taxon>
        <taxon>Microbacteriaceae</taxon>
        <taxon>Agrococcus</taxon>
    </lineage>
</organism>
<dbReference type="SUPFAM" id="SSF55083">
    <property type="entry name" value="6-hydroxymethyl-7,8-dihydropterin pyrophosphokinase, HPPK"/>
    <property type="match status" value="1"/>
</dbReference>
<dbReference type="EMBL" id="DXDC01000238">
    <property type="protein sequence ID" value="HIY66219.1"/>
    <property type="molecule type" value="Genomic_DNA"/>
</dbReference>
<dbReference type="AlphaFoldDB" id="A0A9D1YUT4"/>
<evidence type="ECO:0000256" key="4">
    <source>
        <dbReference type="ARBA" id="ARBA00022679"/>
    </source>
</evidence>
<keyword evidence="7" id="KW-0067">ATP-binding</keyword>
<dbReference type="PANTHER" id="PTHR43071:SF1">
    <property type="entry name" value="2-AMINO-4-HYDROXY-6-HYDROXYMETHYLDIHYDROPTERIDINE PYROPHOSPHOKINASE"/>
    <property type="match status" value="1"/>
</dbReference>
<name>A0A9D1YUT4_9MICO</name>
<comment type="pathway">
    <text evidence="2">Cofactor biosynthesis; tetrahydrofolate biosynthesis; 2-amino-4-hydroxy-6-hydroxymethyl-7,8-dihydropteridine diphosphate from 7,8-dihydroneopterin triphosphate: step 4/4.</text>
</comment>
<dbReference type="InterPro" id="IPR035907">
    <property type="entry name" value="Hppk_sf"/>
</dbReference>
<evidence type="ECO:0000256" key="3">
    <source>
        <dbReference type="ARBA" id="ARBA00013253"/>
    </source>
</evidence>
<dbReference type="EC" id="2.7.6.3" evidence="3"/>
<reference evidence="10" key="2">
    <citation type="submission" date="2021-04" db="EMBL/GenBank/DDBJ databases">
        <authorList>
            <person name="Gilroy R."/>
        </authorList>
    </citation>
    <scope>NUCLEOTIDE SEQUENCE</scope>
    <source>
        <strain evidence="10">ChiGjej1B1-98</strain>
    </source>
</reference>
<feature type="domain" description="7,8-dihydro-6-hydroxymethylpterin-pyrophosphokinase" evidence="9">
    <location>
        <begin position="15"/>
        <end position="146"/>
    </location>
</feature>
<evidence type="ECO:0000256" key="7">
    <source>
        <dbReference type="ARBA" id="ARBA00022840"/>
    </source>
</evidence>
<evidence type="ECO:0000256" key="8">
    <source>
        <dbReference type="ARBA" id="ARBA00022909"/>
    </source>
</evidence>
<dbReference type="NCBIfam" id="TIGR01498">
    <property type="entry name" value="folK"/>
    <property type="match status" value="1"/>
</dbReference>
<keyword evidence="6" id="KW-0418">Kinase</keyword>
<evidence type="ECO:0000313" key="11">
    <source>
        <dbReference type="Proteomes" id="UP000824005"/>
    </source>
</evidence>
<keyword evidence="5" id="KW-0547">Nucleotide-binding</keyword>
<reference evidence="10" key="1">
    <citation type="journal article" date="2021" name="PeerJ">
        <title>Extensive microbial diversity within the chicken gut microbiome revealed by metagenomics and culture.</title>
        <authorList>
            <person name="Gilroy R."/>
            <person name="Ravi A."/>
            <person name="Getino M."/>
            <person name="Pursley I."/>
            <person name="Horton D.L."/>
            <person name="Alikhan N.F."/>
            <person name="Baker D."/>
            <person name="Gharbi K."/>
            <person name="Hall N."/>
            <person name="Watson M."/>
            <person name="Adriaenssens E.M."/>
            <person name="Foster-Nyarko E."/>
            <person name="Jarju S."/>
            <person name="Secka A."/>
            <person name="Antonio M."/>
            <person name="Oren A."/>
            <person name="Chaudhuri R.R."/>
            <person name="La Ragione R."/>
            <person name="Hildebrand F."/>
            <person name="Pallen M.J."/>
        </authorList>
    </citation>
    <scope>NUCLEOTIDE SEQUENCE</scope>
    <source>
        <strain evidence="10">ChiGjej1B1-98</strain>
    </source>
</reference>
<keyword evidence="8" id="KW-0289">Folate biosynthesis</keyword>
<proteinExistence type="predicted"/>
<evidence type="ECO:0000313" key="10">
    <source>
        <dbReference type="EMBL" id="HIY66219.1"/>
    </source>
</evidence>
<evidence type="ECO:0000256" key="2">
    <source>
        <dbReference type="ARBA" id="ARBA00005051"/>
    </source>
</evidence>